<dbReference type="Pfam" id="PF19127">
    <property type="entry name" value="Choline_bind_3"/>
    <property type="match status" value="1"/>
</dbReference>
<keyword evidence="4" id="KW-1185">Reference proteome</keyword>
<comment type="caution">
    <text evidence="3">The sequence shown here is derived from an EMBL/GenBank/DDBJ whole genome shotgun (WGS) entry which is preliminary data.</text>
</comment>
<evidence type="ECO:0000313" key="3">
    <source>
        <dbReference type="EMBL" id="PXX80073.1"/>
    </source>
</evidence>
<evidence type="ECO:0000313" key="4">
    <source>
        <dbReference type="Proteomes" id="UP000247612"/>
    </source>
</evidence>
<dbReference type="Pfam" id="PF01473">
    <property type="entry name" value="Choline_bind_1"/>
    <property type="match status" value="3"/>
</dbReference>
<keyword evidence="1" id="KW-0677">Repeat</keyword>
<dbReference type="Gene3D" id="2.10.270.20">
    <property type="match status" value="2"/>
</dbReference>
<sequence>MQTSLFPTRSAAVTQTAGIDRNNIALTTFSHQENRANDICPTDGKFYAPFDMHCVMHESKIHRDGSISPYMSVFVSDNVVMTPVGNHKVTFFCTHGGKKIVTDKGVEVKKGASFKQGDHFYTQGREDGKDNDGNLIEFGPHIHIDARLGDNFIDMDLTKIKQNYYLEGDLPIEDIFYNNGTKLDFENSIYVRKFTLINSGQWNGWIADGSEWYYYENGVKVSGWKQTSDGWFYLDPNKGNAMLTGWFTEKGSSYYFNPKDGEAGHKENYVGGVMLTGWQWIDDHWYLFGDGGVMQTGWVWSSAWLGWYFLYTSGAEAGQMAVSTWIDKVYYVGSDGKMYKDGIFTVDGVRYSFDNSGVATRL</sequence>
<dbReference type="AlphaFoldDB" id="A0A318L3P2"/>
<evidence type="ECO:0000256" key="1">
    <source>
        <dbReference type="ARBA" id="ARBA00022737"/>
    </source>
</evidence>
<dbReference type="PROSITE" id="PS51170">
    <property type="entry name" value="CW"/>
    <property type="match status" value="1"/>
</dbReference>
<name>A0A318L3P2_9FIRM</name>
<dbReference type="InterPro" id="IPR018337">
    <property type="entry name" value="Cell_wall/Cho-bd_repeat"/>
</dbReference>
<dbReference type="EMBL" id="QJKH01000004">
    <property type="protein sequence ID" value="PXX80073.1"/>
    <property type="molecule type" value="Genomic_DNA"/>
</dbReference>
<dbReference type="Proteomes" id="UP000247612">
    <property type="component" value="Unassembled WGS sequence"/>
</dbReference>
<evidence type="ECO:0000256" key="2">
    <source>
        <dbReference type="PROSITE-ProRule" id="PRU00591"/>
    </source>
</evidence>
<dbReference type="Gene3D" id="2.70.70.10">
    <property type="entry name" value="Glucose Permease (Domain IIA)"/>
    <property type="match status" value="1"/>
</dbReference>
<dbReference type="InterPro" id="IPR011055">
    <property type="entry name" value="Dup_hybrid_motif"/>
</dbReference>
<proteinExistence type="predicted"/>
<dbReference type="RefSeq" id="WP_022937872.1">
    <property type="nucleotide sequence ID" value="NZ_CABKRQ010000004.1"/>
</dbReference>
<dbReference type="SUPFAM" id="SSF69360">
    <property type="entry name" value="Cell wall binding repeat"/>
    <property type="match status" value="1"/>
</dbReference>
<gene>
    <name evidence="3" type="ORF">DES51_10477</name>
</gene>
<feature type="repeat" description="Cell wall-binding" evidence="2">
    <location>
        <begin position="275"/>
        <end position="294"/>
    </location>
</feature>
<organism evidence="3 4">
    <name type="scientific">Dielma fastidiosa</name>
    <dbReference type="NCBI Taxonomy" id="1034346"/>
    <lineage>
        <taxon>Bacteria</taxon>
        <taxon>Bacillati</taxon>
        <taxon>Bacillota</taxon>
        <taxon>Erysipelotrichia</taxon>
        <taxon>Erysipelotrichales</taxon>
        <taxon>Erysipelotrichaceae</taxon>
        <taxon>Dielma</taxon>
    </lineage>
</organism>
<protein>
    <submittedName>
        <fullName evidence="3">Putative cell wall binding repeat protein</fullName>
    </submittedName>
</protein>
<dbReference type="OrthoDB" id="9808890at2"/>
<dbReference type="STRING" id="1034346.GCA_000313565_01571"/>
<reference evidence="3 4" key="1">
    <citation type="submission" date="2018-05" db="EMBL/GenBank/DDBJ databases">
        <title>Genomic Encyclopedia of Type Strains, Phase IV (KMG-IV): sequencing the most valuable type-strain genomes for metagenomic binning, comparative biology and taxonomic classification.</title>
        <authorList>
            <person name="Goeker M."/>
        </authorList>
    </citation>
    <scope>NUCLEOTIDE SEQUENCE [LARGE SCALE GENOMIC DNA]</scope>
    <source>
        <strain evidence="3 4">JC118</strain>
    </source>
</reference>
<accession>A0A318L3P2</accession>